<reference evidence="3" key="1">
    <citation type="submission" date="2016-10" db="EMBL/GenBank/DDBJ databases">
        <authorList>
            <person name="Varghese N."/>
            <person name="Submissions S."/>
        </authorList>
    </citation>
    <scope>NUCLEOTIDE SEQUENCE [LARGE SCALE GENOMIC DNA]</scope>
    <source>
        <strain evidence="3">CGMCC 1.10369</strain>
    </source>
</reference>
<keyword evidence="3" id="KW-1185">Reference proteome</keyword>
<dbReference type="STRING" id="745820.SAMN04488053_102132"/>
<organism evidence="2 3">
    <name type="scientific">Alkalicoccus daliensis</name>
    <dbReference type="NCBI Taxonomy" id="745820"/>
    <lineage>
        <taxon>Bacteria</taxon>
        <taxon>Bacillati</taxon>
        <taxon>Bacillota</taxon>
        <taxon>Bacilli</taxon>
        <taxon>Bacillales</taxon>
        <taxon>Bacillaceae</taxon>
        <taxon>Alkalicoccus</taxon>
    </lineage>
</organism>
<evidence type="ECO:0000313" key="3">
    <source>
        <dbReference type="Proteomes" id="UP000198778"/>
    </source>
</evidence>
<dbReference type="EMBL" id="FNIL01000002">
    <property type="protein sequence ID" value="SDN58236.1"/>
    <property type="molecule type" value="Genomic_DNA"/>
</dbReference>
<keyword evidence="1" id="KW-0812">Transmembrane</keyword>
<protein>
    <recommendedName>
        <fullName evidence="4">DUF3953 domain-containing protein</fullName>
    </recommendedName>
</protein>
<evidence type="ECO:0008006" key="4">
    <source>
        <dbReference type="Google" id="ProtNLM"/>
    </source>
</evidence>
<evidence type="ECO:0000313" key="2">
    <source>
        <dbReference type="EMBL" id="SDN58236.1"/>
    </source>
</evidence>
<dbReference type="OrthoDB" id="9993353at2"/>
<gene>
    <name evidence="2" type="ORF">SAMN04488053_102132</name>
</gene>
<name>A0A1H0CK42_9BACI</name>
<keyword evidence="1" id="KW-1133">Transmembrane helix</keyword>
<feature type="transmembrane region" description="Helical" evidence="1">
    <location>
        <begin position="5"/>
        <end position="21"/>
    </location>
</feature>
<dbReference type="Proteomes" id="UP000198778">
    <property type="component" value="Unassembled WGS sequence"/>
</dbReference>
<dbReference type="AlphaFoldDB" id="A0A1H0CK42"/>
<keyword evidence="1" id="KW-0472">Membrane</keyword>
<accession>A0A1H0CK42</accession>
<sequence>MFEILIIIISFLVIFTGFYSINNEPNTISAVSLGIFQSLLFAVIGRREWMRNHRIAGVILFAGTLFIVLQMIRYNVALS</sequence>
<feature type="transmembrane region" description="Helical" evidence="1">
    <location>
        <begin position="27"/>
        <end position="44"/>
    </location>
</feature>
<feature type="transmembrane region" description="Helical" evidence="1">
    <location>
        <begin position="56"/>
        <end position="76"/>
    </location>
</feature>
<proteinExistence type="predicted"/>
<dbReference type="RefSeq" id="WP_090841338.1">
    <property type="nucleotide sequence ID" value="NZ_FNIL01000002.1"/>
</dbReference>
<evidence type="ECO:0000256" key="1">
    <source>
        <dbReference type="SAM" id="Phobius"/>
    </source>
</evidence>